<name>A0A0F9GFW8_9ZZZZ</name>
<protein>
    <submittedName>
        <fullName evidence="1">Uncharacterized protein</fullName>
    </submittedName>
</protein>
<evidence type="ECO:0000313" key="1">
    <source>
        <dbReference type="EMBL" id="KKL89466.1"/>
    </source>
</evidence>
<accession>A0A0F9GFW8</accession>
<reference evidence="1" key="1">
    <citation type="journal article" date="2015" name="Nature">
        <title>Complex archaea that bridge the gap between prokaryotes and eukaryotes.</title>
        <authorList>
            <person name="Spang A."/>
            <person name="Saw J.H."/>
            <person name="Jorgensen S.L."/>
            <person name="Zaremba-Niedzwiedzka K."/>
            <person name="Martijn J."/>
            <person name="Lind A.E."/>
            <person name="van Eijk R."/>
            <person name="Schleper C."/>
            <person name="Guy L."/>
            <person name="Ettema T.J."/>
        </authorList>
    </citation>
    <scope>NUCLEOTIDE SEQUENCE</scope>
</reference>
<gene>
    <name evidence="1" type="ORF">LCGC14_1914440</name>
</gene>
<dbReference type="EMBL" id="LAZR01020278">
    <property type="protein sequence ID" value="KKL89466.1"/>
    <property type="molecule type" value="Genomic_DNA"/>
</dbReference>
<proteinExistence type="predicted"/>
<organism evidence="1">
    <name type="scientific">marine sediment metagenome</name>
    <dbReference type="NCBI Taxonomy" id="412755"/>
    <lineage>
        <taxon>unclassified sequences</taxon>
        <taxon>metagenomes</taxon>
        <taxon>ecological metagenomes</taxon>
    </lineage>
</organism>
<dbReference type="AlphaFoldDB" id="A0A0F9GFW8"/>
<comment type="caution">
    <text evidence="1">The sequence shown here is derived from an EMBL/GenBank/DDBJ whole genome shotgun (WGS) entry which is preliminary data.</text>
</comment>
<sequence>MTIPPLEDEFWGPVGMGCSHCHEEPPAVVTIARGVVISLGMACLGRWWPGRTAAWVEGWIDRQMRIYGYYVDVKAIRERNLRDGRNDPVPPWPC</sequence>